<feature type="transmembrane region" description="Helical" evidence="1">
    <location>
        <begin position="112"/>
        <end position="132"/>
    </location>
</feature>
<comment type="caution">
    <text evidence="2">The sequence shown here is derived from an EMBL/GenBank/DDBJ whole genome shotgun (WGS) entry which is preliminary data.</text>
</comment>
<proteinExistence type="predicted"/>
<evidence type="ECO:0000256" key="1">
    <source>
        <dbReference type="SAM" id="Phobius"/>
    </source>
</evidence>
<keyword evidence="1" id="KW-1133">Transmembrane helix</keyword>
<keyword evidence="1" id="KW-0472">Membrane</keyword>
<dbReference type="EMBL" id="JAMBEP010000001">
    <property type="protein sequence ID" value="MCL1634777.1"/>
    <property type="molecule type" value="Genomic_DNA"/>
</dbReference>
<name>A0ABT0MIS8_9GAMM</name>
<keyword evidence="3" id="KW-1185">Reference proteome</keyword>
<reference evidence="2 3" key="1">
    <citation type="submission" date="2022-05" db="EMBL/GenBank/DDBJ databases">
        <title>Luteimonas sp. SX5, whole genome shotgun sequencing project.</title>
        <authorList>
            <person name="Zhao G."/>
            <person name="Shen L."/>
        </authorList>
    </citation>
    <scope>NUCLEOTIDE SEQUENCE [LARGE SCALE GENOMIC DNA]</scope>
    <source>
        <strain evidence="2 3">SX5</strain>
    </source>
</reference>
<sequence length="145" mass="15389">MNATAATARPTSFWVIAVAALLWNLLGLAMFYLQVNMSPEQLATMTPEQRQVYEGTPGWLNIAFGVAVVSGVLGAIGLLIKKKWAVALFLISLIAVVVQMAGAFAATPAWAVYGAAGLIMPVVVLVIALLLWRYSGKAAARGWLS</sequence>
<keyword evidence="1" id="KW-0812">Transmembrane</keyword>
<feature type="transmembrane region" description="Helical" evidence="1">
    <location>
        <begin position="87"/>
        <end position="106"/>
    </location>
</feature>
<feature type="transmembrane region" description="Helical" evidence="1">
    <location>
        <begin position="12"/>
        <end position="33"/>
    </location>
</feature>
<dbReference type="RefSeq" id="WP_249473418.1">
    <property type="nucleotide sequence ID" value="NZ_JAMBEP010000001.1"/>
</dbReference>
<organism evidence="2 3">
    <name type="scientific">Luteimonas galliterrae</name>
    <dbReference type="NCBI Taxonomy" id="2940486"/>
    <lineage>
        <taxon>Bacteria</taxon>
        <taxon>Pseudomonadati</taxon>
        <taxon>Pseudomonadota</taxon>
        <taxon>Gammaproteobacteria</taxon>
        <taxon>Lysobacterales</taxon>
        <taxon>Lysobacteraceae</taxon>
        <taxon>Luteimonas</taxon>
    </lineage>
</organism>
<protein>
    <recommendedName>
        <fullName evidence="4">Sugar transporter</fullName>
    </recommendedName>
</protein>
<evidence type="ECO:0000313" key="2">
    <source>
        <dbReference type="EMBL" id="MCL1634777.1"/>
    </source>
</evidence>
<accession>A0ABT0MIS8</accession>
<feature type="transmembrane region" description="Helical" evidence="1">
    <location>
        <begin position="59"/>
        <end position="80"/>
    </location>
</feature>
<evidence type="ECO:0000313" key="3">
    <source>
        <dbReference type="Proteomes" id="UP001431217"/>
    </source>
</evidence>
<dbReference type="Proteomes" id="UP001431217">
    <property type="component" value="Unassembled WGS sequence"/>
</dbReference>
<gene>
    <name evidence="2" type="ORF">M2650_09055</name>
</gene>
<evidence type="ECO:0008006" key="4">
    <source>
        <dbReference type="Google" id="ProtNLM"/>
    </source>
</evidence>